<gene>
    <name evidence="2" type="ORF">BDV25DRAFT_69772</name>
</gene>
<keyword evidence="1" id="KW-0812">Transmembrane</keyword>
<protein>
    <submittedName>
        <fullName evidence="2">Uncharacterized protein</fullName>
    </submittedName>
</protein>
<dbReference type="Proteomes" id="UP000325780">
    <property type="component" value="Unassembled WGS sequence"/>
</dbReference>
<evidence type="ECO:0000256" key="1">
    <source>
        <dbReference type="SAM" id="Phobius"/>
    </source>
</evidence>
<evidence type="ECO:0000313" key="3">
    <source>
        <dbReference type="Proteomes" id="UP000325780"/>
    </source>
</evidence>
<reference evidence="2 3" key="1">
    <citation type="submission" date="2019-04" db="EMBL/GenBank/DDBJ databases">
        <title>Friends and foes A comparative genomics study of 23 Aspergillus species from section Flavi.</title>
        <authorList>
            <consortium name="DOE Joint Genome Institute"/>
            <person name="Kjaerbolling I."/>
            <person name="Vesth T."/>
            <person name="Frisvad J.C."/>
            <person name="Nybo J.L."/>
            <person name="Theobald S."/>
            <person name="Kildgaard S."/>
            <person name="Isbrandt T."/>
            <person name="Kuo A."/>
            <person name="Sato A."/>
            <person name="Lyhne E.K."/>
            <person name="Kogle M.E."/>
            <person name="Wiebenga A."/>
            <person name="Kun R.S."/>
            <person name="Lubbers R.J."/>
            <person name="Makela M.R."/>
            <person name="Barry K."/>
            <person name="Chovatia M."/>
            <person name="Clum A."/>
            <person name="Daum C."/>
            <person name="Haridas S."/>
            <person name="He G."/>
            <person name="LaButti K."/>
            <person name="Lipzen A."/>
            <person name="Mondo S."/>
            <person name="Riley R."/>
            <person name="Salamov A."/>
            <person name="Simmons B.A."/>
            <person name="Magnuson J.K."/>
            <person name="Henrissat B."/>
            <person name="Mortensen U.H."/>
            <person name="Larsen T.O."/>
            <person name="Devries R.P."/>
            <person name="Grigoriev I.V."/>
            <person name="Machida M."/>
            <person name="Baker S.E."/>
            <person name="Andersen M.R."/>
        </authorList>
    </citation>
    <scope>NUCLEOTIDE SEQUENCE [LARGE SCALE GENOMIC DNA]</scope>
    <source>
        <strain evidence="2 3">IBT 18842</strain>
    </source>
</reference>
<keyword evidence="1" id="KW-0472">Membrane</keyword>
<sequence>MRNVNLRRVLGYFHFSSVRYLVWPKVNINSLGGSCTKKFSNLVSQPFMSPLSTTRRNGISYACIVLLLSLSLSLSLSFPQVTHPVEQFT</sequence>
<proteinExistence type="predicted"/>
<feature type="transmembrane region" description="Helical" evidence="1">
    <location>
        <begin position="58"/>
        <end position="78"/>
    </location>
</feature>
<dbReference type="AlphaFoldDB" id="A0A5N6TGX4"/>
<name>A0A5N6TGX4_ASPAV</name>
<evidence type="ECO:0000313" key="2">
    <source>
        <dbReference type="EMBL" id="KAE8145500.1"/>
    </source>
</evidence>
<keyword evidence="1" id="KW-1133">Transmembrane helix</keyword>
<organism evidence="2 3">
    <name type="scientific">Aspergillus avenaceus</name>
    <dbReference type="NCBI Taxonomy" id="36643"/>
    <lineage>
        <taxon>Eukaryota</taxon>
        <taxon>Fungi</taxon>
        <taxon>Dikarya</taxon>
        <taxon>Ascomycota</taxon>
        <taxon>Pezizomycotina</taxon>
        <taxon>Eurotiomycetes</taxon>
        <taxon>Eurotiomycetidae</taxon>
        <taxon>Eurotiales</taxon>
        <taxon>Aspergillaceae</taxon>
        <taxon>Aspergillus</taxon>
        <taxon>Aspergillus subgen. Circumdati</taxon>
    </lineage>
</organism>
<accession>A0A5N6TGX4</accession>
<dbReference type="EMBL" id="ML742340">
    <property type="protein sequence ID" value="KAE8145500.1"/>
    <property type="molecule type" value="Genomic_DNA"/>
</dbReference>
<keyword evidence="3" id="KW-1185">Reference proteome</keyword>